<protein>
    <submittedName>
        <fullName evidence="8">Tight adherence protein C</fullName>
    </submittedName>
</protein>
<evidence type="ECO:0000256" key="4">
    <source>
        <dbReference type="ARBA" id="ARBA00022989"/>
    </source>
</evidence>
<keyword evidence="4 6" id="KW-1133">Transmembrane helix</keyword>
<evidence type="ECO:0000313" key="8">
    <source>
        <dbReference type="EMBL" id="SET59683.1"/>
    </source>
</evidence>
<evidence type="ECO:0000256" key="5">
    <source>
        <dbReference type="ARBA" id="ARBA00023136"/>
    </source>
</evidence>
<feature type="transmembrane region" description="Helical" evidence="6">
    <location>
        <begin position="105"/>
        <end position="124"/>
    </location>
</feature>
<reference evidence="8 9" key="1">
    <citation type="submission" date="2016-10" db="EMBL/GenBank/DDBJ databases">
        <authorList>
            <person name="de Groot N.N."/>
        </authorList>
    </citation>
    <scope>NUCLEOTIDE SEQUENCE [LARGE SCALE GENOMIC DNA]</scope>
    <source>
        <strain evidence="8 9">DSM 18979</strain>
    </source>
</reference>
<name>A0A1I0FQ95_9FIRM</name>
<dbReference type="STRING" id="426128.SAMN05660297_02880"/>
<sequence>MIGIIILSFLTFFCLFYGAGNIIFANKLLMEARLHGIKNRHRKNQYYINEELQSSFADRIIKPLLKWISTITQRFTPIRKRDIIEKKLLLAGNPWNLSGAEFISLYYAVTVMMGIVVFVIAFLYFDSLFIQLLGFLWGLIFGRLLLDLLLKLKTRSRQMEIGKELPDVLDLLTVSVEAGLGFDAAIKKVVEKTTGPISSEFNKTLQEMKMGKPRRDALKDLTNRTGEEDLNSFIGAIVQADQMGVGIGKVLRVQSKQMRIRRKQKIEEKAMKAPIKMLLPMVFFIFPTIFIVLLGPAVMQIMEAMR</sequence>
<keyword evidence="5 6" id="KW-0472">Membrane</keyword>
<comment type="subcellular location">
    <subcellularLocation>
        <location evidence="1">Cell membrane</location>
        <topology evidence="1">Multi-pass membrane protein</topology>
    </subcellularLocation>
</comment>
<evidence type="ECO:0000256" key="1">
    <source>
        <dbReference type="ARBA" id="ARBA00004651"/>
    </source>
</evidence>
<proteinExistence type="predicted"/>
<organism evidence="8 9">
    <name type="scientific">Natronincola peptidivorans</name>
    <dbReference type="NCBI Taxonomy" id="426128"/>
    <lineage>
        <taxon>Bacteria</taxon>
        <taxon>Bacillati</taxon>
        <taxon>Bacillota</taxon>
        <taxon>Clostridia</taxon>
        <taxon>Peptostreptococcales</taxon>
        <taxon>Natronincolaceae</taxon>
        <taxon>Natronincola</taxon>
    </lineage>
</organism>
<dbReference type="EMBL" id="FOHU01000015">
    <property type="protein sequence ID" value="SET59683.1"/>
    <property type="molecule type" value="Genomic_DNA"/>
</dbReference>
<dbReference type="InterPro" id="IPR018076">
    <property type="entry name" value="T2SS_GspF_dom"/>
</dbReference>
<feature type="transmembrane region" description="Helical" evidence="6">
    <location>
        <begin position="6"/>
        <end position="25"/>
    </location>
</feature>
<keyword evidence="2" id="KW-1003">Cell membrane</keyword>
<keyword evidence="9" id="KW-1185">Reference proteome</keyword>
<dbReference type="Proteomes" id="UP000199568">
    <property type="component" value="Unassembled WGS sequence"/>
</dbReference>
<evidence type="ECO:0000256" key="3">
    <source>
        <dbReference type="ARBA" id="ARBA00022692"/>
    </source>
</evidence>
<dbReference type="GO" id="GO:0005886">
    <property type="term" value="C:plasma membrane"/>
    <property type="evidence" value="ECO:0007669"/>
    <property type="project" value="UniProtKB-SubCell"/>
</dbReference>
<evidence type="ECO:0000259" key="7">
    <source>
        <dbReference type="Pfam" id="PF00482"/>
    </source>
</evidence>
<evidence type="ECO:0000256" key="6">
    <source>
        <dbReference type="SAM" id="Phobius"/>
    </source>
</evidence>
<dbReference type="OrthoDB" id="9810662at2"/>
<feature type="transmembrane region" description="Helical" evidence="6">
    <location>
        <begin position="278"/>
        <end position="302"/>
    </location>
</feature>
<evidence type="ECO:0000313" key="9">
    <source>
        <dbReference type="Proteomes" id="UP000199568"/>
    </source>
</evidence>
<keyword evidence="3 6" id="KW-0812">Transmembrane</keyword>
<feature type="transmembrane region" description="Helical" evidence="6">
    <location>
        <begin position="130"/>
        <end position="150"/>
    </location>
</feature>
<dbReference type="PANTHER" id="PTHR35007:SF2">
    <property type="entry name" value="PILUS ASSEMBLE PROTEIN"/>
    <property type="match status" value="1"/>
</dbReference>
<gene>
    <name evidence="8" type="ORF">SAMN05660297_02880</name>
</gene>
<dbReference type="RefSeq" id="WP_090445586.1">
    <property type="nucleotide sequence ID" value="NZ_FOHU01000015.1"/>
</dbReference>
<evidence type="ECO:0000256" key="2">
    <source>
        <dbReference type="ARBA" id="ARBA00022475"/>
    </source>
</evidence>
<dbReference type="Pfam" id="PF00482">
    <property type="entry name" value="T2SSF"/>
    <property type="match status" value="1"/>
</dbReference>
<dbReference type="PANTHER" id="PTHR35007">
    <property type="entry name" value="INTEGRAL MEMBRANE PROTEIN-RELATED"/>
    <property type="match status" value="1"/>
</dbReference>
<dbReference type="AlphaFoldDB" id="A0A1I0FQ95"/>
<feature type="domain" description="Type II secretion system protein GspF" evidence="7">
    <location>
        <begin position="169"/>
        <end position="294"/>
    </location>
</feature>
<accession>A0A1I0FQ95</accession>